<proteinExistence type="predicted"/>
<dbReference type="EMBL" id="CP029494">
    <property type="protein sequence ID" value="AWN22202.1"/>
    <property type="molecule type" value="Genomic_DNA"/>
</dbReference>
<organism evidence="2 3">
    <name type="scientific">Deinococcus irradiatisoli</name>
    <dbReference type="NCBI Taxonomy" id="2202254"/>
    <lineage>
        <taxon>Bacteria</taxon>
        <taxon>Thermotogati</taxon>
        <taxon>Deinococcota</taxon>
        <taxon>Deinococci</taxon>
        <taxon>Deinococcales</taxon>
        <taxon>Deinococcaceae</taxon>
        <taxon>Deinococcus</taxon>
    </lineage>
</organism>
<reference evidence="2 3" key="1">
    <citation type="submission" date="2018-05" db="EMBL/GenBank/DDBJ databases">
        <title>Complete Genome Sequence of Deinococcus sp. strain 17bor-2.</title>
        <authorList>
            <person name="Srinivasan S."/>
        </authorList>
    </citation>
    <scope>NUCLEOTIDE SEQUENCE [LARGE SCALE GENOMIC DNA]</scope>
    <source>
        <strain evidence="2 3">17bor-2</strain>
    </source>
</reference>
<accession>A0A2Z3JB18</accession>
<evidence type="ECO:0000256" key="1">
    <source>
        <dbReference type="SAM" id="MobiDB-lite"/>
    </source>
</evidence>
<evidence type="ECO:0000313" key="3">
    <source>
        <dbReference type="Proteomes" id="UP000245368"/>
    </source>
</evidence>
<keyword evidence="3" id="KW-1185">Reference proteome</keyword>
<dbReference type="KEGG" id="dez:DKM44_02265"/>
<sequence>MSDSDELSRYIQRASRGSRGRERQAIQAELRGHIEARCQELMLLGQSSAQASRQVLSELGGPEQVNRGMFKLYLGPQVLRTSMMTFLGGWAALFAVASLSHSLAQVPGYQPVYTLPGPFTYVDPQGLRSELLKAGVEVSGSLTRPTLKFPQVSAPILVDTGEGELDPFFSRLLVRDYVHQQVYLDANTLASAVVRAGLPVSIVGWDNPELHVAGAILKLGTSSQPVNAYNLYALSLSPLAEHLGLREPLSLRWTESPLSSTHTLQVQVRPDEVYALVTVMRMPTHFDPQLTNPLVLAFDLVRASGTGALTFHLPYDLFYLQLTSDPQDLLQGAQALRDPARRNTYASAAQPAPALLLRLSGQISPQDGAYAVIPRQERSAGY</sequence>
<dbReference type="OrthoDB" id="55894at2"/>
<feature type="region of interest" description="Disordered" evidence="1">
    <location>
        <begin position="1"/>
        <end position="23"/>
    </location>
</feature>
<dbReference type="NCBIfam" id="NF038403">
    <property type="entry name" value="perm_prefix_1"/>
    <property type="match status" value="1"/>
</dbReference>
<dbReference type="RefSeq" id="WP_109825050.1">
    <property type="nucleotide sequence ID" value="NZ_CP029494.1"/>
</dbReference>
<dbReference type="AlphaFoldDB" id="A0A2Z3JB18"/>
<protein>
    <submittedName>
        <fullName evidence="2">Uncharacterized protein</fullName>
    </submittedName>
</protein>
<evidence type="ECO:0000313" key="2">
    <source>
        <dbReference type="EMBL" id="AWN22202.1"/>
    </source>
</evidence>
<gene>
    <name evidence="2" type="ORF">DKM44_02265</name>
</gene>
<dbReference type="InterPro" id="IPR047928">
    <property type="entry name" value="Perm_prefix_1"/>
</dbReference>
<dbReference type="Proteomes" id="UP000245368">
    <property type="component" value="Chromosome"/>
</dbReference>
<name>A0A2Z3JB18_9DEIO</name>